<protein>
    <recommendedName>
        <fullName evidence="8">EXS domain-containing protein</fullName>
    </recommendedName>
</protein>
<gene>
    <name evidence="9" type="ORF">CYCCA115_LOCUS7820</name>
</gene>
<reference evidence="9" key="1">
    <citation type="submission" date="2023-08" db="EMBL/GenBank/DDBJ databases">
        <authorList>
            <person name="Audoor S."/>
            <person name="Bilcke G."/>
        </authorList>
    </citation>
    <scope>NUCLEOTIDE SEQUENCE</scope>
</reference>
<keyword evidence="7" id="KW-0732">Signal</keyword>
<keyword evidence="2 6" id="KW-0812">Transmembrane</keyword>
<dbReference type="EMBL" id="CAKOGP040001112">
    <property type="protein sequence ID" value="CAJ1942184.1"/>
    <property type="molecule type" value="Genomic_DNA"/>
</dbReference>
<evidence type="ECO:0000256" key="4">
    <source>
        <dbReference type="ARBA" id="ARBA00023136"/>
    </source>
</evidence>
<evidence type="ECO:0000256" key="3">
    <source>
        <dbReference type="ARBA" id="ARBA00022989"/>
    </source>
</evidence>
<feature type="transmembrane region" description="Helical" evidence="6">
    <location>
        <begin position="381"/>
        <end position="400"/>
    </location>
</feature>
<feature type="transmembrane region" description="Helical" evidence="6">
    <location>
        <begin position="51"/>
        <end position="72"/>
    </location>
</feature>
<feature type="chain" id="PRO_5042022928" description="EXS domain-containing protein" evidence="7">
    <location>
        <begin position="26"/>
        <end position="565"/>
    </location>
</feature>
<dbReference type="PANTHER" id="PTHR10783">
    <property type="entry name" value="XENOTROPIC AND POLYTROPIC RETROVIRUS RECEPTOR 1-RELATED"/>
    <property type="match status" value="1"/>
</dbReference>
<feature type="transmembrane region" description="Helical" evidence="6">
    <location>
        <begin position="220"/>
        <end position="243"/>
    </location>
</feature>
<feature type="transmembrane region" description="Helical" evidence="6">
    <location>
        <begin position="179"/>
        <end position="200"/>
    </location>
</feature>
<keyword evidence="3 6" id="KW-1133">Transmembrane helix</keyword>
<feature type="domain" description="EXS" evidence="8">
    <location>
        <begin position="317"/>
        <end position="520"/>
    </location>
</feature>
<dbReference type="AlphaFoldDB" id="A0AAD2CUM5"/>
<evidence type="ECO:0000256" key="1">
    <source>
        <dbReference type="ARBA" id="ARBA00004141"/>
    </source>
</evidence>
<feature type="transmembrane region" description="Helical" evidence="6">
    <location>
        <begin position="358"/>
        <end position="375"/>
    </location>
</feature>
<dbReference type="InterPro" id="IPR004342">
    <property type="entry name" value="EXS_C"/>
</dbReference>
<dbReference type="GO" id="GO:0005737">
    <property type="term" value="C:cytoplasm"/>
    <property type="evidence" value="ECO:0007669"/>
    <property type="project" value="TreeGrafter"/>
</dbReference>
<evidence type="ECO:0000313" key="10">
    <source>
        <dbReference type="Proteomes" id="UP001295423"/>
    </source>
</evidence>
<evidence type="ECO:0000256" key="2">
    <source>
        <dbReference type="ARBA" id="ARBA00022692"/>
    </source>
</evidence>
<evidence type="ECO:0000256" key="7">
    <source>
        <dbReference type="SAM" id="SignalP"/>
    </source>
</evidence>
<evidence type="ECO:0000313" key="9">
    <source>
        <dbReference type="EMBL" id="CAJ1942184.1"/>
    </source>
</evidence>
<comment type="caution">
    <text evidence="9">The sequence shown here is derived from an EMBL/GenBank/DDBJ whole genome shotgun (WGS) entry which is preliminary data.</text>
</comment>
<feature type="region of interest" description="Disordered" evidence="5">
    <location>
        <begin position="111"/>
        <end position="173"/>
    </location>
</feature>
<dbReference type="Proteomes" id="UP001295423">
    <property type="component" value="Unassembled WGS sequence"/>
</dbReference>
<evidence type="ECO:0000256" key="5">
    <source>
        <dbReference type="SAM" id="MobiDB-lite"/>
    </source>
</evidence>
<name>A0AAD2CUM5_9STRA</name>
<dbReference type="GO" id="GO:0016020">
    <property type="term" value="C:membrane"/>
    <property type="evidence" value="ECO:0007669"/>
    <property type="project" value="UniProtKB-SubCell"/>
</dbReference>
<dbReference type="PANTHER" id="PTHR10783:SF46">
    <property type="entry name" value="PROTEIN ERD1 HOMOLOG 2"/>
    <property type="match status" value="1"/>
</dbReference>
<dbReference type="Pfam" id="PF03124">
    <property type="entry name" value="EXS"/>
    <property type="match status" value="1"/>
</dbReference>
<organism evidence="9 10">
    <name type="scientific">Cylindrotheca closterium</name>
    <dbReference type="NCBI Taxonomy" id="2856"/>
    <lineage>
        <taxon>Eukaryota</taxon>
        <taxon>Sar</taxon>
        <taxon>Stramenopiles</taxon>
        <taxon>Ochrophyta</taxon>
        <taxon>Bacillariophyta</taxon>
        <taxon>Bacillariophyceae</taxon>
        <taxon>Bacillariophycidae</taxon>
        <taxon>Bacillariales</taxon>
        <taxon>Bacillariaceae</taxon>
        <taxon>Cylindrotheca</taxon>
    </lineage>
</organism>
<dbReference type="PROSITE" id="PS51380">
    <property type="entry name" value="EXS"/>
    <property type="match status" value="1"/>
</dbReference>
<feature type="signal peptide" evidence="7">
    <location>
        <begin position="1"/>
        <end position="25"/>
    </location>
</feature>
<sequence length="565" mass="64205">MRLPLWKKAALVVALLFSLWILTDDDTSGSKNYHHLAVMTALHRHRPSLRVYRSLLELNLLLWGSVISFYVWSKTIGTKMIGHLLFQPSDEVYKDGFSLLEKSLGRYQRVQTDDDDEFELAPRPESRQAGVPVEGGVEETKDGEDGPLGTDYSGELEMEGDEEGAPAESSLTGPPSVEAAAGLALDSLILVLISLFFFTFSSAEGGTYVDGMAKIDTLKFIALIAAPIFPLLLFVGGFAAAVFPWKKRSEFWKVISLTIGAPFLPVTFRDGFIGDILTSSVRPMQDLAFTTFYFLSGLQGWWSESYSFDAADVPLETNWLLHTMIIPMCTASPLWWRFLQNLRQCYDAKKRWPYLGNALKYFIAAEVAMFGVFNPSRKESFLWLSCFVAATLYQIWWDVFMDWELFVFEKGSVKLRRTRIYQQPWIYWTIFVINFFLRFCWTLSFLPPHYLNRAGVLSDTFEGDLTAILDPTIASAEIIRRTLWGLLRVELEAIKTARKEPHLKGAWVDEQRQLKVKTSSTQSSIHDDDDFEESVNEVRLLGELSIYATIFTGLGMLAAAHRMTF</sequence>
<proteinExistence type="predicted"/>
<evidence type="ECO:0000256" key="6">
    <source>
        <dbReference type="SAM" id="Phobius"/>
    </source>
</evidence>
<keyword evidence="4 6" id="KW-0472">Membrane</keyword>
<evidence type="ECO:0000259" key="8">
    <source>
        <dbReference type="PROSITE" id="PS51380"/>
    </source>
</evidence>
<feature type="transmembrane region" description="Helical" evidence="6">
    <location>
        <begin position="425"/>
        <end position="446"/>
    </location>
</feature>
<accession>A0AAD2CUM5</accession>
<keyword evidence="10" id="KW-1185">Reference proteome</keyword>
<comment type="subcellular location">
    <subcellularLocation>
        <location evidence="1">Membrane</location>
        <topology evidence="1">Multi-pass membrane protein</topology>
    </subcellularLocation>
</comment>
<feature type="compositionally biased region" description="Acidic residues" evidence="5">
    <location>
        <begin position="154"/>
        <end position="165"/>
    </location>
</feature>
<feature type="transmembrane region" description="Helical" evidence="6">
    <location>
        <begin position="319"/>
        <end position="338"/>
    </location>
</feature>
<feature type="transmembrane region" description="Helical" evidence="6">
    <location>
        <begin position="544"/>
        <end position="560"/>
    </location>
</feature>